<organism evidence="2 3">
    <name type="scientific">Nocardia panacis</name>
    <dbReference type="NCBI Taxonomy" id="2340916"/>
    <lineage>
        <taxon>Bacteria</taxon>
        <taxon>Bacillati</taxon>
        <taxon>Actinomycetota</taxon>
        <taxon>Actinomycetes</taxon>
        <taxon>Mycobacteriales</taxon>
        <taxon>Nocardiaceae</taxon>
        <taxon>Nocardia</taxon>
    </lineage>
</organism>
<feature type="compositionally biased region" description="Pro residues" evidence="1">
    <location>
        <begin position="1"/>
        <end position="12"/>
    </location>
</feature>
<dbReference type="EMBL" id="QZFU01000019">
    <property type="protein sequence ID" value="RJO75088.1"/>
    <property type="molecule type" value="Genomic_DNA"/>
</dbReference>
<keyword evidence="3" id="KW-1185">Reference proteome</keyword>
<evidence type="ECO:0000313" key="2">
    <source>
        <dbReference type="EMBL" id="RJO75088.1"/>
    </source>
</evidence>
<dbReference type="RefSeq" id="WP_120041962.1">
    <property type="nucleotide sequence ID" value="NZ_QZFU01000019.1"/>
</dbReference>
<evidence type="ECO:0000313" key="3">
    <source>
        <dbReference type="Proteomes" id="UP000266677"/>
    </source>
</evidence>
<dbReference type="OrthoDB" id="4561069at2"/>
<evidence type="ECO:0000256" key="1">
    <source>
        <dbReference type="SAM" id="MobiDB-lite"/>
    </source>
</evidence>
<proteinExistence type="predicted"/>
<comment type="caution">
    <text evidence="2">The sequence shown here is derived from an EMBL/GenBank/DDBJ whole genome shotgun (WGS) entry which is preliminary data.</text>
</comment>
<dbReference type="Proteomes" id="UP000266677">
    <property type="component" value="Unassembled WGS sequence"/>
</dbReference>
<feature type="region of interest" description="Disordered" evidence="1">
    <location>
        <begin position="1"/>
        <end position="20"/>
    </location>
</feature>
<name>A0A3A4KGH4_9NOCA</name>
<accession>A0A3A4KGH4</accession>
<dbReference type="AlphaFoldDB" id="A0A3A4KGH4"/>
<sequence>MNTPEPQDPPAPNIDRAGRRWHIDRIDTEPLSEVQHQHAVAILADLITTWVLNRFDSPGYHTRNAA</sequence>
<reference evidence="2 3" key="1">
    <citation type="submission" date="2018-09" db="EMBL/GenBank/DDBJ databases">
        <title>YIM PH21274 draft genome.</title>
        <authorList>
            <person name="Miao C."/>
        </authorList>
    </citation>
    <scope>NUCLEOTIDE SEQUENCE [LARGE SCALE GENOMIC DNA]</scope>
    <source>
        <strain evidence="2 3">YIM PH 21724</strain>
    </source>
</reference>
<protein>
    <submittedName>
        <fullName evidence="2">Uncharacterized protein</fullName>
    </submittedName>
</protein>
<gene>
    <name evidence="2" type="ORF">D5S18_17065</name>
</gene>